<gene>
    <name evidence="3" type="ORF">C2E25_07290</name>
</gene>
<accession>A0A2K2HB33</accession>
<feature type="transmembrane region" description="Helical" evidence="1">
    <location>
        <begin position="25"/>
        <end position="47"/>
    </location>
</feature>
<dbReference type="AlphaFoldDB" id="A0A2K2HB33"/>
<evidence type="ECO:0000313" key="3">
    <source>
        <dbReference type="EMBL" id="PNU20515.1"/>
    </source>
</evidence>
<organism evidence="3 4">
    <name type="scientific">Geothermobacter hydrogeniphilus</name>
    <dbReference type="NCBI Taxonomy" id="1969733"/>
    <lineage>
        <taxon>Bacteria</taxon>
        <taxon>Pseudomonadati</taxon>
        <taxon>Thermodesulfobacteriota</taxon>
        <taxon>Desulfuromonadia</taxon>
        <taxon>Desulfuromonadales</taxon>
        <taxon>Geothermobacteraceae</taxon>
        <taxon>Geothermobacter</taxon>
    </lineage>
</organism>
<dbReference type="Pfam" id="PF01569">
    <property type="entry name" value="PAP2"/>
    <property type="match status" value="1"/>
</dbReference>
<evidence type="ECO:0000313" key="4">
    <source>
        <dbReference type="Proteomes" id="UP000236340"/>
    </source>
</evidence>
<keyword evidence="1" id="KW-0472">Membrane</keyword>
<dbReference type="EMBL" id="PPFX01000012">
    <property type="protein sequence ID" value="PNU20515.1"/>
    <property type="molecule type" value="Genomic_DNA"/>
</dbReference>
<dbReference type="InterPro" id="IPR036938">
    <property type="entry name" value="PAP2/HPO_sf"/>
</dbReference>
<feature type="transmembrane region" description="Helical" evidence="1">
    <location>
        <begin position="59"/>
        <end position="79"/>
    </location>
</feature>
<dbReference type="GO" id="GO:0050380">
    <property type="term" value="F:undecaprenyl-diphosphatase activity"/>
    <property type="evidence" value="ECO:0007669"/>
    <property type="project" value="InterPro"/>
</dbReference>
<dbReference type="InterPro" id="IPR033879">
    <property type="entry name" value="UPP_Pase"/>
</dbReference>
<proteinExistence type="predicted"/>
<keyword evidence="1" id="KW-0812">Transmembrane</keyword>
<sequence length="195" mass="21871">MEQWNLELFTLIHLGAGQQPLIDGLAIFFAEGGPYLLMFALVVFWVLARDERRAALLEATEAGLLGLLLNQIVGLLIYFPRPYMVGLCTPLITHGPENSFPSDHATLMLSVAFFLLLCRGWRLPGLMLMGMALLTAWGRVYAGIHFPMDMAGSLLVALMVSGIMLWQRRLLAPLNGWLVDLYQQLSRRLPASFRR</sequence>
<dbReference type="PANTHER" id="PTHR14969">
    <property type="entry name" value="SPHINGOSINE-1-PHOSPHATE PHOSPHOHYDROLASE"/>
    <property type="match status" value="1"/>
</dbReference>
<name>A0A2K2HB33_9BACT</name>
<reference evidence="3 4" key="1">
    <citation type="journal article" date="2018" name="Genome Announc.">
        <title>Genome Sequence of Geothermobacter sp. HR-1 Iron Reducer from the Loihi Seamount.</title>
        <authorList>
            <person name="Smith H."/>
            <person name="Abuyen K."/>
            <person name="Tremblay J."/>
            <person name="Savalia P."/>
            <person name="Perez-Rodriguez I."/>
            <person name="Emerson D."/>
            <person name="Tully B."/>
            <person name="Amend J."/>
        </authorList>
    </citation>
    <scope>NUCLEOTIDE SEQUENCE [LARGE SCALE GENOMIC DNA]</scope>
    <source>
        <strain evidence="3 4">HR-1</strain>
    </source>
</reference>
<keyword evidence="1" id="KW-1133">Transmembrane helix</keyword>
<dbReference type="PANTHER" id="PTHR14969:SF13">
    <property type="entry name" value="AT30094P"/>
    <property type="match status" value="1"/>
</dbReference>
<comment type="caution">
    <text evidence="3">The sequence shown here is derived from an EMBL/GenBank/DDBJ whole genome shotgun (WGS) entry which is preliminary data.</text>
</comment>
<feature type="transmembrane region" description="Helical" evidence="1">
    <location>
        <begin position="150"/>
        <end position="166"/>
    </location>
</feature>
<feature type="domain" description="Phosphatidic acid phosphatase type 2/haloperoxidase" evidence="2">
    <location>
        <begin position="54"/>
        <end position="164"/>
    </location>
</feature>
<dbReference type="SMART" id="SM00014">
    <property type="entry name" value="acidPPc"/>
    <property type="match status" value="1"/>
</dbReference>
<evidence type="ECO:0000259" key="2">
    <source>
        <dbReference type="SMART" id="SM00014"/>
    </source>
</evidence>
<dbReference type="InterPro" id="IPR000326">
    <property type="entry name" value="PAP2/HPO"/>
</dbReference>
<evidence type="ECO:0000256" key="1">
    <source>
        <dbReference type="SAM" id="Phobius"/>
    </source>
</evidence>
<dbReference type="OrthoDB" id="9801622at2"/>
<dbReference type="Gene3D" id="1.20.144.10">
    <property type="entry name" value="Phosphatidic acid phosphatase type 2/haloperoxidase"/>
    <property type="match status" value="1"/>
</dbReference>
<protein>
    <recommendedName>
        <fullName evidence="2">Phosphatidic acid phosphatase type 2/haloperoxidase domain-containing protein</fullName>
    </recommendedName>
</protein>
<dbReference type="Proteomes" id="UP000236340">
    <property type="component" value="Unassembled WGS sequence"/>
</dbReference>
<dbReference type="RefSeq" id="WP_103115101.1">
    <property type="nucleotide sequence ID" value="NZ_PPFX01000012.1"/>
</dbReference>
<feature type="transmembrane region" description="Helical" evidence="1">
    <location>
        <begin position="99"/>
        <end position="118"/>
    </location>
</feature>
<dbReference type="GO" id="GO:0005886">
    <property type="term" value="C:plasma membrane"/>
    <property type="evidence" value="ECO:0007669"/>
    <property type="project" value="InterPro"/>
</dbReference>
<dbReference type="CDD" id="cd03385">
    <property type="entry name" value="PAP2_BcrC_like"/>
    <property type="match status" value="1"/>
</dbReference>
<dbReference type="SUPFAM" id="SSF48317">
    <property type="entry name" value="Acid phosphatase/Vanadium-dependent haloperoxidase"/>
    <property type="match status" value="1"/>
</dbReference>